<accession>A0A1I7KMR4</accession>
<evidence type="ECO:0000259" key="6">
    <source>
        <dbReference type="PROSITE" id="PS50111"/>
    </source>
</evidence>
<keyword evidence="9" id="KW-1185">Reference proteome</keyword>
<dbReference type="Gene3D" id="1.10.287.950">
    <property type="entry name" value="Methyl-accepting chemotaxis protein"/>
    <property type="match status" value="1"/>
</dbReference>
<dbReference type="GO" id="GO:0004888">
    <property type="term" value="F:transmembrane signaling receptor activity"/>
    <property type="evidence" value="ECO:0007669"/>
    <property type="project" value="InterPro"/>
</dbReference>
<keyword evidence="4" id="KW-0807">Transducer</keyword>
<evidence type="ECO:0000259" key="7">
    <source>
        <dbReference type="PROSITE" id="PS50885"/>
    </source>
</evidence>
<dbReference type="GO" id="GO:0005886">
    <property type="term" value="C:plasma membrane"/>
    <property type="evidence" value="ECO:0007669"/>
    <property type="project" value="TreeGrafter"/>
</dbReference>
<evidence type="ECO:0000313" key="8">
    <source>
        <dbReference type="EMBL" id="SFU98709.1"/>
    </source>
</evidence>
<dbReference type="AlphaFoldDB" id="A0A1I7KMR4"/>
<evidence type="ECO:0000313" key="9">
    <source>
        <dbReference type="Proteomes" id="UP000199391"/>
    </source>
</evidence>
<dbReference type="GO" id="GO:0007165">
    <property type="term" value="P:signal transduction"/>
    <property type="evidence" value="ECO:0007669"/>
    <property type="project" value="UniProtKB-KW"/>
</dbReference>
<protein>
    <submittedName>
        <fullName evidence="8">Methyl-accepting chemotaxis protein</fullName>
    </submittedName>
</protein>
<dbReference type="InterPro" id="IPR004090">
    <property type="entry name" value="Chemotax_Me-accpt_rcpt"/>
</dbReference>
<dbReference type="Proteomes" id="UP000199391">
    <property type="component" value="Unassembled WGS sequence"/>
</dbReference>
<feature type="transmembrane region" description="Helical" evidence="5">
    <location>
        <begin position="191"/>
        <end position="212"/>
    </location>
</feature>
<dbReference type="SMART" id="SM00283">
    <property type="entry name" value="MA"/>
    <property type="match status" value="1"/>
</dbReference>
<evidence type="ECO:0000256" key="1">
    <source>
        <dbReference type="ARBA" id="ARBA00004370"/>
    </source>
</evidence>
<name>A0A1I7KMR4_9BURK</name>
<evidence type="ECO:0000256" key="2">
    <source>
        <dbReference type="ARBA" id="ARBA00022481"/>
    </source>
</evidence>
<dbReference type="FunFam" id="1.10.287.950:FF:000001">
    <property type="entry name" value="Methyl-accepting chemotaxis sensory transducer"/>
    <property type="match status" value="1"/>
</dbReference>
<dbReference type="STRING" id="1035707.SAMN05216552_101816"/>
<dbReference type="OrthoDB" id="8576332at2"/>
<dbReference type="InterPro" id="IPR003660">
    <property type="entry name" value="HAMP_dom"/>
</dbReference>
<dbReference type="PROSITE" id="PS50111">
    <property type="entry name" value="CHEMOTAXIS_TRANSDUC_2"/>
    <property type="match status" value="1"/>
</dbReference>
<gene>
    <name evidence="8" type="ORF">SAMN05216552_101816</name>
</gene>
<comment type="subcellular location">
    <subcellularLocation>
        <location evidence="1">Membrane</location>
    </subcellularLocation>
</comment>
<reference evidence="9" key="1">
    <citation type="submission" date="2016-10" db="EMBL/GenBank/DDBJ databases">
        <authorList>
            <person name="Varghese N."/>
            <person name="Submissions S."/>
        </authorList>
    </citation>
    <scope>NUCLEOTIDE SEQUENCE [LARGE SCALE GENOMIC DNA]</scope>
    <source>
        <strain evidence="9">CGMCC 1.11014</strain>
    </source>
</reference>
<dbReference type="PANTHER" id="PTHR43531:SF14">
    <property type="entry name" value="METHYL-ACCEPTING CHEMOTAXIS PROTEIN I-RELATED"/>
    <property type="match status" value="1"/>
</dbReference>
<dbReference type="CDD" id="cd11386">
    <property type="entry name" value="MCP_signal"/>
    <property type="match status" value="1"/>
</dbReference>
<sequence>MKRTLDIKTRFALLLGCFTLGYAAYGAWSFKVMSEISVDGPIYERIVQSKDLVADILPPPAYIIESYLVTHEMLGAGPAERAPLVERLRALQADYETRHKFWQQQALEPALKQSMLQDADRAARDFYTVAQSEFVPAVQRGDQAAAAAAMARLAPHYAAHRRAIDQTVQLANQRYATDEADAKKRIASANWQLLAILGLSLAAGVGVAVQILRKLFRQLGDDPAVAANVANRIAAGDLTVEINLRPGDDTSLLHAMQGMRDNLAKLVAEAHNATAGISAASAQIASGNQDLAQRTAAQAGSLERTSHSMEDLTETVAQNAGHARQANELAAEASDVARRGGAVVAQVVGTMGAISDSSRRIVDIIGVIDGIAFQTNILALNAAVEAARAGEQGRGFAVVASEVRNLAQRSASAAREIKTLITDSVQKVEAGNLLAGQAGELMRDVVGSVERVTGIMNDITRASGQQSGGIAEVRQAISEMDAATQQNAALVEEAAAAACSMREQASHLVDVVSVFKLGAMAANISPIGAARPAGARPKHAPLRRIAA</sequence>
<keyword evidence="2" id="KW-0488">Methylation</keyword>
<dbReference type="RefSeq" id="WP_093557079.1">
    <property type="nucleotide sequence ID" value="NZ_FPBO01000018.1"/>
</dbReference>
<dbReference type="InterPro" id="IPR004089">
    <property type="entry name" value="MCPsignal_dom"/>
</dbReference>
<dbReference type="PROSITE" id="PS50885">
    <property type="entry name" value="HAMP"/>
    <property type="match status" value="1"/>
</dbReference>
<comment type="similarity">
    <text evidence="3">Belongs to the methyl-accepting chemotaxis (MCP) protein family.</text>
</comment>
<feature type="domain" description="HAMP" evidence="7">
    <location>
        <begin position="227"/>
        <end position="268"/>
    </location>
</feature>
<organism evidence="8 9">
    <name type="scientific">Pseudoduganella namucuonensis</name>
    <dbReference type="NCBI Taxonomy" id="1035707"/>
    <lineage>
        <taxon>Bacteria</taxon>
        <taxon>Pseudomonadati</taxon>
        <taxon>Pseudomonadota</taxon>
        <taxon>Betaproteobacteria</taxon>
        <taxon>Burkholderiales</taxon>
        <taxon>Oxalobacteraceae</taxon>
        <taxon>Telluria group</taxon>
        <taxon>Pseudoduganella</taxon>
    </lineage>
</organism>
<feature type="domain" description="Methyl-accepting transducer" evidence="6">
    <location>
        <begin position="273"/>
        <end position="502"/>
    </location>
</feature>
<dbReference type="PRINTS" id="PR00260">
    <property type="entry name" value="CHEMTRNSDUCR"/>
</dbReference>
<dbReference type="InterPro" id="IPR051310">
    <property type="entry name" value="MCP_chemotaxis"/>
</dbReference>
<keyword evidence="5" id="KW-0812">Transmembrane</keyword>
<dbReference type="Pfam" id="PF00015">
    <property type="entry name" value="MCPsignal"/>
    <property type="match status" value="1"/>
</dbReference>
<keyword evidence="5" id="KW-1133">Transmembrane helix</keyword>
<keyword evidence="5" id="KW-0472">Membrane</keyword>
<proteinExistence type="inferred from homology"/>
<evidence type="ECO:0000256" key="5">
    <source>
        <dbReference type="SAM" id="Phobius"/>
    </source>
</evidence>
<dbReference type="EMBL" id="FPBO01000018">
    <property type="protein sequence ID" value="SFU98709.1"/>
    <property type="molecule type" value="Genomic_DNA"/>
</dbReference>
<evidence type="ECO:0000256" key="4">
    <source>
        <dbReference type="PROSITE-ProRule" id="PRU00284"/>
    </source>
</evidence>
<dbReference type="PANTHER" id="PTHR43531">
    <property type="entry name" value="PROTEIN ICFG"/>
    <property type="match status" value="1"/>
</dbReference>
<evidence type="ECO:0000256" key="3">
    <source>
        <dbReference type="ARBA" id="ARBA00029447"/>
    </source>
</evidence>
<dbReference type="GO" id="GO:0006935">
    <property type="term" value="P:chemotaxis"/>
    <property type="evidence" value="ECO:0007669"/>
    <property type="project" value="InterPro"/>
</dbReference>
<dbReference type="SUPFAM" id="SSF58104">
    <property type="entry name" value="Methyl-accepting chemotaxis protein (MCP) signaling domain"/>
    <property type="match status" value="1"/>
</dbReference>